<dbReference type="GO" id="GO:0016020">
    <property type="term" value="C:membrane"/>
    <property type="evidence" value="ECO:0007669"/>
    <property type="project" value="UniProtKB-SubCell"/>
</dbReference>
<evidence type="ECO:0000313" key="10">
    <source>
        <dbReference type="EMBL" id="KAB7495859.1"/>
    </source>
</evidence>
<dbReference type="EC" id="2.4.1.-" evidence="8"/>
<accession>A0A5N5SQE8</accession>
<dbReference type="InterPro" id="IPR008166">
    <property type="entry name" value="Glyco_transf_92"/>
</dbReference>
<evidence type="ECO:0000256" key="3">
    <source>
        <dbReference type="ARBA" id="ARBA00022676"/>
    </source>
</evidence>
<dbReference type="Proteomes" id="UP000326759">
    <property type="component" value="Unassembled WGS sequence"/>
</dbReference>
<dbReference type="EMBL" id="SEYY01022026">
    <property type="protein sequence ID" value="KAB7495859.1"/>
    <property type="molecule type" value="Genomic_DNA"/>
</dbReference>
<name>A0A5N5SQE8_9CRUS</name>
<keyword evidence="3 8" id="KW-0328">Glycosyltransferase</keyword>
<evidence type="ECO:0000256" key="7">
    <source>
        <dbReference type="ARBA" id="ARBA00023136"/>
    </source>
</evidence>
<keyword evidence="4 8" id="KW-0808">Transferase</keyword>
<evidence type="ECO:0000256" key="9">
    <source>
        <dbReference type="SAM" id="MobiDB-lite"/>
    </source>
</evidence>
<dbReference type="PANTHER" id="PTHR21461:SF40">
    <property type="entry name" value="GLYCOSYLTRANSFERASE FAMILY 92 PROTEIN"/>
    <property type="match status" value="1"/>
</dbReference>
<evidence type="ECO:0000256" key="5">
    <source>
        <dbReference type="ARBA" id="ARBA00022692"/>
    </source>
</evidence>
<reference evidence="10 11" key="1">
    <citation type="journal article" date="2019" name="PLoS Biol.">
        <title>Sex chromosomes control vertical transmission of feminizing Wolbachia symbionts in an isopod.</title>
        <authorList>
            <person name="Becking T."/>
            <person name="Chebbi M.A."/>
            <person name="Giraud I."/>
            <person name="Moumen B."/>
            <person name="Laverre T."/>
            <person name="Caubet Y."/>
            <person name="Peccoud J."/>
            <person name="Gilbert C."/>
            <person name="Cordaux R."/>
        </authorList>
    </citation>
    <scope>NUCLEOTIDE SEQUENCE [LARGE SCALE GENOMIC DNA]</scope>
    <source>
        <strain evidence="10">ANa2</strain>
        <tissue evidence="10">Whole body excluding digestive tract and cuticle</tissue>
    </source>
</reference>
<gene>
    <name evidence="10" type="ORF">Anas_06873</name>
</gene>
<dbReference type="PANTHER" id="PTHR21461">
    <property type="entry name" value="GLYCOSYLTRANSFERASE FAMILY 92 PROTEIN"/>
    <property type="match status" value="1"/>
</dbReference>
<dbReference type="AlphaFoldDB" id="A0A5N5SQE8"/>
<protein>
    <recommendedName>
        <fullName evidence="8">Glycosyltransferase family 92 protein</fullName>
        <ecNumber evidence="8">2.4.1.-</ecNumber>
    </recommendedName>
</protein>
<comment type="similarity">
    <text evidence="2 8">Belongs to the glycosyltransferase 92 family.</text>
</comment>
<feature type="non-terminal residue" evidence="10">
    <location>
        <position position="1"/>
    </location>
</feature>
<keyword evidence="7" id="KW-0472">Membrane</keyword>
<evidence type="ECO:0000256" key="8">
    <source>
        <dbReference type="RuleBase" id="RU366017"/>
    </source>
</evidence>
<feature type="region of interest" description="Disordered" evidence="9">
    <location>
        <begin position="27"/>
        <end position="48"/>
    </location>
</feature>
<dbReference type="OrthoDB" id="2526284at2759"/>
<feature type="compositionally biased region" description="Low complexity" evidence="9">
    <location>
        <begin position="27"/>
        <end position="39"/>
    </location>
</feature>
<evidence type="ECO:0000313" key="11">
    <source>
        <dbReference type="Proteomes" id="UP000326759"/>
    </source>
</evidence>
<keyword evidence="5" id="KW-0812">Transmembrane</keyword>
<dbReference type="Pfam" id="PF01697">
    <property type="entry name" value="Glyco_transf_92"/>
    <property type="match status" value="1"/>
</dbReference>
<dbReference type="GO" id="GO:0016757">
    <property type="term" value="F:glycosyltransferase activity"/>
    <property type="evidence" value="ECO:0007669"/>
    <property type="project" value="UniProtKB-UniRule"/>
</dbReference>
<organism evidence="10 11">
    <name type="scientific">Armadillidium nasatum</name>
    <dbReference type="NCBI Taxonomy" id="96803"/>
    <lineage>
        <taxon>Eukaryota</taxon>
        <taxon>Metazoa</taxon>
        <taxon>Ecdysozoa</taxon>
        <taxon>Arthropoda</taxon>
        <taxon>Crustacea</taxon>
        <taxon>Multicrustacea</taxon>
        <taxon>Malacostraca</taxon>
        <taxon>Eumalacostraca</taxon>
        <taxon>Peracarida</taxon>
        <taxon>Isopoda</taxon>
        <taxon>Oniscidea</taxon>
        <taxon>Crinocheta</taxon>
        <taxon>Armadillidiidae</taxon>
        <taxon>Armadillidium</taxon>
    </lineage>
</organism>
<evidence type="ECO:0000256" key="1">
    <source>
        <dbReference type="ARBA" id="ARBA00004167"/>
    </source>
</evidence>
<sequence length="660" mass="76057">AAHAPIFYARVDITIKIAQRTSSRTSSFSILSPSSSTSQKTRKQEQTPFESVSLFKTLTSSFAITPSVEEFGPPPSFLRSRQQVIFKEPTEDKIYVDLDATIGYRPPRPPKNGILAKTQPKSSEHVLNSLKNVPADEVCLEDIQDITHHSPSVEVFFIDEQRKGVLLSGKRPDFDPLADIPDYLVDDKKLVGDLEIDAYRRQELSVKSKNSNDQSFFRKNVDETHLSARVSGNVMKSLRNREKREWLGDLGEVTYYNSTTPAIDAMWMPVYNLRHKFYVYSAYYDDRKGRIIRVIGATQTKRGDRIWCRYWYANSSSLIVNGAVKIIRENWNLRYSACFIACPLTIYKNGKQPIPPPESVSIMTYPGGNATNKLIVRNLEINKNDVLDDFAICVKPIHFEYNNINEIIEFIELNQIIGVKHFTLYNHTVGSNVDCILKNYVDKGKVQILPWKLNIESQKEIRTEGLFAALNDCLYRYMYQYKYVLMIDLDEFIVPHSNHTLNELVAFLKTKADERKIGAISFQNAFFYLQWPDDPKSASLPPLVTLRKTRRRQRFHPHKQRSKYIAVNPFVVEAGNHFVWEFLPGHGTLNVPNEVGFLHHYRVCEFGGDDCVRNPRTTDMSMYRYKDRLVDQFTGKLSILTQTCHLEDASQRGVRLWSMN</sequence>
<comment type="subcellular location">
    <subcellularLocation>
        <location evidence="1">Membrane</location>
        <topology evidence="1">Single-pass membrane protein</topology>
    </subcellularLocation>
</comment>
<keyword evidence="6" id="KW-1133">Transmembrane helix</keyword>
<evidence type="ECO:0000256" key="2">
    <source>
        <dbReference type="ARBA" id="ARBA00007647"/>
    </source>
</evidence>
<proteinExistence type="inferred from homology"/>
<comment type="caution">
    <text evidence="10">The sequence shown here is derived from an EMBL/GenBank/DDBJ whole genome shotgun (WGS) entry which is preliminary data.</text>
</comment>
<evidence type="ECO:0000256" key="6">
    <source>
        <dbReference type="ARBA" id="ARBA00022989"/>
    </source>
</evidence>
<evidence type="ECO:0000256" key="4">
    <source>
        <dbReference type="ARBA" id="ARBA00022679"/>
    </source>
</evidence>
<dbReference type="GO" id="GO:0005737">
    <property type="term" value="C:cytoplasm"/>
    <property type="evidence" value="ECO:0007669"/>
    <property type="project" value="TreeGrafter"/>
</dbReference>
<keyword evidence="11" id="KW-1185">Reference proteome</keyword>